<evidence type="ECO:0000256" key="1">
    <source>
        <dbReference type="SAM" id="MobiDB-lite"/>
    </source>
</evidence>
<dbReference type="VEuPathDB" id="TriTrypDB:TcCL_Unassigned06087"/>
<feature type="compositionally biased region" description="Polar residues" evidence="1">
    <location>
        <begin position="175"/>
        <end position="192"/>
    </location>
</feature>
<dbReference type="VEuPathDB" id="TriTrypDB:TcG_07162"/>
<name>A0A2V2UVX2_TRYCR</name>
<organism evidence="2 3">
    <name type="scientific">Trypanosoma cruzi</name>
    <dbReference type="NCBI Taxonomy" id="5693"/>
    <lineage>
        <taxon>Eukaryota</taxon>
        <taxon>Discoba</taxon>
        <taxon>Euglenozoa</taxon>
        <taxon>Kinetoplastea</taxon>
        <taxon>Metakinetoplastina</taxon>
        <taxon>Trypanosomatida</taxon>
        <taxon>Trypanosomatidae</taxon>
        <taxon>Trypanosoma</taxon>
        <taxon>Schizotrypanum</taxon>
    </lineage>
</organism>
<dbReference type="VEuPathDB" id="TriTrypDB:TcCLB.506625.220"/>
<dbReference type="AlphaFoldDB" id="A0A2V2UVX2"/>
<dbReference type="VEuPathDB" id="TriTrypDB:TCDM_07816"/>
<sequence length="424" mass="46969">MADAEWEISALSFPTEVENEEGIQQLTVISPQLNNAAKCDANSGDSSRKQPDDFGVPPLCPIPSGGGSSANAEVAQERHLVELLHKASQVIKEERARSATLQQELNELRQSSSAQFVTQQLQNENRELKRELLSLHNQMDKAQAYDPQPRRQVGKKKDQRSVRSGSLPSMERGTDSVTSRPSASRTPFTPLTANIDAGGSYSGAQHRKRQAVSLQRRQLLAPSESSRERGSSGSQQIQEPPSSPQKQQEEERNQKTKQQYVAKKRASSSSSNLPFVPQKQLLNANEEEVLVLPQSLLKSPAADEIWQANASYNRETAYSLGMITRLRRAMAPPPTKEQLGEVIDAMVQEIVRDARRRGIGLKLTRQAPCVYLFELRGATSKKWKGDTARVVHLSIDSGRLSVKVGGGHENLLEYIERHHSLSSV</sequence>
<proteinExistence type="predicted"/>
<dbReference type="VEuPathDB" id="TriTrypDB:BCY84_15513"/>
<dbReference type="EMBL" id="PRFA01000072">
    <property type="protein sequence ID" value="PWU88497.1"/>
    <property type="molecule type" value="Genomic_DNA"/>
</dbReference>
<dbReference type="Proteomes" id="UP000246121">
    <property type="component" value="Unassembled WGS sequence"/>
</dbReference>
<gene>
    <name evidence="2" type="ORF">C4B63_72g95</name>
</gene>
<dbReference type="VEuPathDB" id="TriTrypDB:C3747_284g32"/>
<dbReference type="VEuPathDB" id="TriTrypDB:C4B63_72g95"/>
<protein>
    <submittedName>
        <fullName evidence="2">Uncharacterized protein</fullName>
    </submittedName>
</protein>
<reference evidence="2 3" key="1">
    <citation type="journal article" date="2018" name="Microb. Genom.">
        <title>Expanding an expanded genome: long-read sequencing of Trypanosoma cruzi.</title>
        <authorList>
            <person name="Berna L."/>
            <person name="Rodriguez M."/>
            <person name="Chiribao M.L."/>
            <person name="Parodi-Talice A."/>
            <person name="Pita S."/>
            <person name="Rijo G."/>
            <person name="Alvarez-Valin F."/>
            <person name="Robello C."/>
        </authorList>
    </citation>
    <scope>NUCLEOTIDE SEQUENCE [LARGE SCALE GENOMIC DNA]</scope>
    <source>
        <strain evidence="2 3">Dm28c</strain>
    </source>
</reference>
<dbReference type="VEuPathDB" id="TriTrypDB:ECC02_006581"/>
<evidence type="ECO:0000313" key="3">
    <source>
        <dbReference type="Proteomes" id="UP000246121"/>
    </source>
</evidence>
<dbReference type="VEuPathDB" id="TriTrypDB:TcBrA4_0054120"/>
<feature type="region of interest" description="Disordered" evidence="1">
    <location>
        <begin position="140"/>
        <end position="274"/>
    </location>
</feature>
<dbReference type="VEuPathDB" id="TriTrypDB:Tc_MARK_6168"/>
<comment type="caution">
    <text evidence="2">The sequence shown here is derived from an EMBL/GenBank/DDBJ whole genome shotgun (WGS) entry which is preliminary data.</text>
</comment>
<dbReference type="VEuPathDB" id="TriTrypDB:TCSYLVIO_007125"/>
<feature type="compositionally biased region" description="Low complexity" evidence="1">
    <location>
        <begin position="231"/>
        <end position="246"/>
    </location>
</feature>
<dbReference type="VEuPathDB" id="TriTrypDB:TcYC6_0024690"/>
<evidence type="ECO:0000313" key="2">
    <source>
        <dbReference type="EMBL" id="PWU88497.1"/>
    </source>
</evidence>
<accession>A0A2V2UVX2</accession>
<feature type="region of interest" description="Disordered" evidence="1">
    <location>
        <begin position="36"/>
        <end position="74"/>
    </location>
</feature>